<dbReference type="GO" id="GO:0046872">
    <property type="term" value="F:metal ion binding"/>
    <property type="evidence" value="ECO:0007669"/>
    <property type="project" value="UniProtKB-KW"/>
</dbReference>
<organism evidence="7 8">
    <name type="scientific">Hanamia caeni</name>
    <dbReference type="NCBI Taxonomy" id="2294116"/>
    <lineage>
        <taxon>Bacteria</taxon>
        <taxon>Pseudomonadati</taxon>
        <taxon>Bacteroidota</taxon>
        <taxon>Chitinophagia</taxon>
        <taxon>Chitinophagales</taxon>
        <taxon>Chitinophagaceae</taxon>
        <taxon>Hanamia</taxon>
    </lineage>
</organism>
<comment type="caution">
    <text evidence="7">The sequence shown here is derived from an EMBL/GenBank/DDBJ whole genome shotgun (WGS) entry which is preliminary data.</text>
</comment>
<dbReference type="GO" id="GO:0020037">
    <property type="term" value="F:heme binding"/>
    <property type="evidence" value="ECO:0007669"/>
    <property type="project" value="InterPro"/>
</dbReference>
<keyword evidence="5" id="KW-0472">Membrane</keyword>
<dbReference type="InterPro" id="IPR019251">
    <property type="entry name" value="DUF2231_TM"/>
</dbReference>
<reference evidence="7 8" key="1">
    <citation type="submission" date="2018-11" db="EMBL/GenBank/DDBJ databases">
        <title>Draft genome sequence of Ferruginibacter sp. BO-59.</title>
        <authorList>
            <person name="Im W.T."/>
        </authorList>
    </citation>
    <scope>NUCLEOTIDE SEQUENCE [LARGE SCALE GENOMIC DNA]</scope>
    <source>
        <strain evidence="7 8">BO-59</strain>
    </source>
</reference>
<evidence type="ECO:0000256" key="4">
    <source>
        <dbReference type="PROSITE-ProRule" id="PRU00433"/>
    </source>
</evidence>
<keyword evidence="8" id="KW-1185">Reference proteome</keyword>
<evidence type="ECO:0000313" key="8">
    <source>
        <dbReference type="Proteomes" id="UP000267223"/>
    </source>
</evidence>
<protein>
    <recommendedName>
        <fullName evidence="6">Cytochrome c domain-containing protein</fullName>
    </recommendedName>
</protein>
<name>A0A3M9NLW0_9BACT</name>
<dbReference type="PANTHER" id="PTHR35889:SF3">
    <property type="entry name" value="F-BOX DOMAIN-CONTAINING PROTEIN"/>
    <property type="match status" value="1"/>
</dbReference>
<evidence type="ECO:0000259" key="6">
    <source>
        <dbReference type="PROSITE" id="PS51007"/>
    </source>
</evidence>
<feature type="transmembrane region" description="Helical" evidence="5">
    <location>
        <begin position="90"/>
        <end position="108"/>
    </location>
</feature>
<keyword evidence="5" id="KW-0812">Transmembrane</keyword>
<dbReference type="Gene3D" id="3.80.10.10">
    <property type="entry name" value="Ribonuclease Inhibitor"/>
    <property type="match status" value="1"/>
</dbReference>
<dbReference type="SUPFAM" id="SSF46626">
    <property type="entry name" value="Cytochrome c"/>
    <property type="match status" value="1"/>
</dbReference>
<dbReference type="InterPro" id="IPR026876">
    <property type="entry name" value="Fn3_assoc_repeat"/>
</dbReference>
<feature type="transmembrane region" description="Helical" evidence="5">
    <location>
        <begin position="120"/>
        <end position="137"/>
    </location>
</feature>
<dbReference type="GO" id="GO:0009055">
    <property type="term" value="F:electron transfer activity"/>
    <property type="evidence" value="ECO:0007669"/>
    <property type="project" value="InterPro"/>
</dbReference>
<dbReference type="EMBL" id="RJJR01000002">
    <property type="protein sequence ID" value="RNI38779.1"/>
    <property type="molecule type" value="Genomic_DNA"/>
</dbReference>
<dbReference type="AlphaFoldDB" id="A0A3M9NLW0"/>
<dbReference type="PROSITE" id="PS51007">
    <property type="entry name" value="CYTC"/>
    <property type="match status" value="1"/>
</dbReference>
<evidence type="ECO:0000256" key="1">
    <source>
        <dbReference type="ARBA" id="ARBA00022617"/>
    </source>
</evidence>
<dbReference type="InterPro" id="IPR032675">
    <property type="entry name" value="LRR_dom_sf"/>
</dbReference>
<dbReference type="Proteomes" id="UP000267223">
    <property type="component" value="Unassembled WGS sequence"/>
</dbReference>
<keyword evidence="5" id="KW-1133">Transmembrane helix</keyword>
<dbReference type="InterPro" id="IPR036909">
    <property type="entry name" value="Cyt_c-like_dom_sf"/>
</dbReference>
<dbReference type="SUPFAM" id="SSF52047">
    <property type="entry name" value="RNI-like"/>
    <property type="match status" value="1"/>
</dbReference>
<evidence type="ECO:0000256" key="3">
    <source>
        <dbReference type="ARBA" id="ARBA00023004"/>
    </source>
</evidence>
<dbReference type="InterPro" id="IPR009056">
    <property type="entry name" value="Cyt_c-like_dom"/>
</dbReference>
<dbReference type="PANTHER" id="PTHR35889">
    <property type="entry name" value="CYCLOINULO-OLIGOSACCHARIDE FRUCTANOTRANSFERASE-RELATED"/>
    <property type="match status" value="1"/>
</dbReference>
<gene>
    <name evidence="7" type="ORF">EFY79_03720</name>
</gene>
<evidence type="ECO:0000313" key="7">
    <source>
        <dbReference type="EMBL" id="RNI38779.1"/>
    </source>
</evidence>
<feature type="transmembrane region" description="Helical" evidence="5">
    <location>
        <begin position="149"/>
        <end position="169"/>
    </location>
</feature>
<evidence type="ECO:0000256" key="5">
    <source>
        <dbReference type="SAM" id="Phobius"/>
    </source>
</evidence>
<accession>A0A3M9NLW0</accession>
<dbReference type="Pfam" id="PF09990">
    <property type="entry name" value="DUF2231"/>
    <property type="match status" value="1"/>
</dbReference>
<keyword evidence="1 4" id="KW-0349">Heme</keyword>
<sequence length="725" mass="81874">MWQKLKIYYYMHRWKKIIFDSTLALNILLLFLFIFDNRLYVPPWLQVAGRMHTLFLHFPIVMLALCIFWELFSGYNKSYVNVKSEIGDDLLLAAAFTSVITALMGLFLSREPGYTPDLLVWHKWGGIFISFLSLTWYMFRAKVRQARPALFVTSFGAMVMIIITGHLGGNITHGQDFIFEPVNPAKQAAPVLFEDAFVYANMVQPILEAKCISCHNAQKAKGELVMETKEFLMKGGKDGKLWDTTETDLGLLMQRIHLPLESRKHMPPQGKPQLTDDEIAILYHWIKSGASFTTKVDSLPQKDSLRLLAMPLFQTIETDDYTFEPPDEKKVQTLNNNYRVVKPLAIGSPALGVEFFSKEQFKSQHLKDLLDVKNQIVTLNLNKMPVKDEDLKTIGQFANLRKLNLSFTDITGATLQELSKLKELKILSLSGTNIKAANLQSLASLKKLSHLMVWDVTLSAAELNTLQQRLKTTAIETGFKGDTVLIKLNPPLIENEEQVITGTQPLQLKHYINGVTIRYTTDGTTPDSISSPIYKPGVMLDKKEVIKARAFKAGWIGSDVVEKIFYKAGVKPDSVNLLTQSDPQYKGDGSLTLHDGKLGSKNFRDGKWLATHGVPMEVLFYFKNPASVSSVNISSIVDVNSYLMPPHEIEVWGGNTYSSLRLLKRLRPSQPSKEAPLYITGYDVDFKKSSINVLKLIVKPVSKLPAWHRGKGDKGWFFTDEVFLN</sequence>
<proteinExistence type="predicted"/>
<feature type="domain" description="Cytochrome c" evidence="6">
    <location>
        <begin position="184"/>
        <end position="290"/>
    </location>
</feature>
<evidence type="ECO:0000256" key="2">
    <source>
        <dbReference type="ARBA" id="ARBA00022723"/>
    </source>
</evidence>
<feature type="transmembrane region" description="Helical" evidence="5">
    <location>
        <begin position="47"/>
        <end position="69"/>
    </location>
</feature>
<dbReference type="Pfam" id="PF13287">
    <property type="entry name" value="Fn3_assoc"/>
    <property type="match status" value="1"/>
</dbReference>
<keyword evidence="2 4" id="KW-0479">Metal-binding</keyword>
<keyword evidence="3 4" id="KW-0408">Iron</keyword>
<dbReference type="Pfam" id="PF07635">
    <property type="entry name" value="PSCyt1"/>
    <property type="match status" value="1"/>
</dbReference>
<dbReference type="InterPro" id="IPR011429">
    <property type="entry name" value="Cyt_c_Planctomycete-type"/>
</dbReference>
<feature type="transmembrane region" description="Helical" evidence="5">
    <location>
        <begin position="17"/>
        <end position="35"/>
    </location>
</feature>